<dbReference type="OrthoDB" id="6555787at2"/>
<evidence type="ECO:0000313" key="2">
    <source>
        <dbReference type="EMBL" id="CEK27327.1"/>
    </source>
</evidence>
<keyword evidence="4" id="KW-1185">Reference proteome</keyword>
<dbReference type="GO" id="GO:0007155">
    <property type="term" value="P:cell adhesion"/>
    <property type="evidence" value="ECO:0007669"/>
    <property type="project" value="InterPro"/>
</dbReference>
<dbReference type="AlphaFoldDB" id="A0A085U8C0"/>
<dbReference type="InterPro" id="IPR008966">
    <property type="entry name" value="Adhesion_dom_sf"/>
</dbReference>
<organism evidence="2">
    <name type="scientific">Yersinia ruckeri</name>
    <dbReference type="NCBI Taxonomy" id="29486"/>
    <lineage>
        <taxon>Bacteria</taxon>
        <taxon>Pseudomonadati</taxon>
        <taxon>Pseudomonadota</taxon>
        <taxon>Gammaproteobacteria</taxon>
        <taxon>Enterobacterales</taxon>
        <taxon>Yersiniaceae</taxon>
        <taxon>Yersinia</taxon>
    </lineage>
</organism>
<dbReference type="Proteomes" id="UP000255169">
    <property type="component" value="Unassembled WGS sequence"/>
</dbReference>
<feature type="signal peptide" evidence="1">
    <location>
        <begin position="1"/>
        <end position="23"/>
    </location>
</feature>
<keyword evidence="1" id="KW-0732">Signal</keyword>
<evidence type="ECO:0000313" key="3">
    <source>
        <dbReference type="EMBL" id="SUP99331.1"/>
    </source>
</evidence>
<dbReference type="Gene3D" id="2.60.40.1090">
    <property type="entry name" value="Fimbrial-type adhesion domain"/>
    <property type="match status" value="1"/>
</dbReference>
<accession>A0A085U8C0</accession>
<reference evidence="3 4" key="2">
    <citation type="submission" date="2018-06" db="EMBL/GenBank/DDBJ databases">
        <authorList>
            <consortium name="Pathogen Informatics"/>
            <person name="Doyle S."/>
        </authorList>
    </citation>
    <scope>NUCLEOTIDE SEQUENCE [LARGE SCALE GENOMIC DNA]</scope>
    <source>
        <strain evidence="3 4">NCTC10476</strain>
    </source>
</reference>
<dbReference type="EMBL" id="UHJG01000001">
    <property type="protein sequence ID" value="SUP99331.1"/>
    <property type="molecule type" value="Genomic_DNA"/>
</dbReference>
<reference evidence="2" key="1">
    <citation type="journal article" date="2015" name="Genome Announc.">
        <title>Complete Genome Sequence of Yersinia ruckeri Strain CSF007-82, Etiologic Agent of Red Mouth Disease in Salmonid Fish.</title>
        <authorList>
            <person name="Nelson M.C."/>
            <person name="LaPatra S.E."/>
            <person name="Welch T.J."/>
            <person name="Graf J."/>
        </authorList>
    </citation>
    <scope>NUCLEOTIDE SEQUENCE</scope>
    <source>
        <strain evidence="2">CSF007-82</strain>
    </source>
</reference>
<dbReference type="GO" id="GO:0009289">
    <property type="term" value="C:pilus"/>
    <property type="evidence" value="ECO:0007669"/>
    <property type="project" value="InterPro"/>
</dbReference>
<dbReference type="STRING" id="29486.UGYR_00730"/>
<dbReference type="SUPFAM" id="SSF49401">
    <property type="entry name" value="Bacterial adhesins"/>
    <property type="match status" value="1"/>
</dbReference>
<name>A0A085U8C0_YERRU</name>
<evidence type="ECO:0000313" key="4">
    <source>
        <dbReference type="Proteomes" id="UP000255169"/>
    </source>
</evidence>
<dbReference type="RefSeq" id="WP_004721142.1">
    <property type="nucleotide sequence ID" value="NZ_CCYO01000033.1"/>
</dbReference>
<dbReference type="GeneID" id="66879277"/>
<proteinExistence type="predicted"/>
<gene>
    <name evidence="2" type="ORF">CSF007_7855</name>
    <name evidence="3" type="ORF">NCTC10476_00561</name>
</gene>
<evidence type="ECO:0000256" key="1">
    <source>
        <dbReference type="SAM" id="SignalP"/>
    </source>
</evidence>
<sequence>MKFKTIIASVISLIALGGANAFAANGEVQFIGAVTATTCDLIPEVSGAVNNVIQLGTAPIDNVATEVEFALKPNDTQAGCAALDTTKTAEIAWGGQFNASGLENQGGTATGSWVKLSTVNAKTTAIVDMTASKLSADFDGAVLKADGAKFKAQLNGLNQAGSYNSAAAFVVAYK</sequence>
<protein>
    <submittedName>
        <fullName evidence="3">Fimbrial protein PefA</fullName>
    </submittedName>
    <submittedName>
        <fullName evidence="2">K99 fimbrial protein</fullName>
    </submittedName>
</protein>
<dbReference type="InterPro" id="IPR036937">
    <property type="entry name" value="Adhesion_dom_fimbrial_sf"/>
</dbReference>
<feature type="chain" id="PRO_5015029246" evidence="1">
    <location>
        <begin position="24"/>
        <end position="174"/>
    </location>
</feature>
<dbReference type="PATRIC" id="fig|29486.44.peg.1217"/>
<dbReference type="EMBL" id="LN681231">
    <property type="protein sequence ID" value="CEK27327.1"/>
    <property type="molecule type" value="Genomic_DNA"/>
</dbReference>